<dbReference type="RefSeq" id="WP_126011381.1">
    <property type="nucleotide sequence ID" value="NZ_CP032509.1"/>
</dbReference>
<accession>A0A3Q8XQH2</accession>
<evidence type="ECO:0000313" key="2">
    <source>
        <dbReference type="Proteomes" id="UP000268192"/>
    </source>
</evidence>
<reference evidence="1 2" key="1">
    <citation type="submission" date="2018-09" db="EMBL/GenBank/DDBJ databases">
        <title>Marinorhizobium profundi gen. nov., sp. nov., isolated from a deep-sea sediment sample from the New Britain Trench and proposal of Marinorhizobiaceae fam. nov. in the order Rhizobiales of the class Alphaproteobacteria.</title>
        <authorList>
            <person name="Cao J."/>
        </authorList>
    </citation>
    <scope>NUCLEOTIDE SEQUENCE [LARGE SCALE GENOMIC DNA]</scope>
    <source>
        <strain evidence="1 2">WS11</strain>
    </source>
</reference>
<dbReference type="NCBIfam" id="TIGR04042">
    <property type="entry name" value="MSMEG_0570_fam"/>
    <property type="match status" value="1"/>
</dbReference>
<dbReference type="Proteomes" id="UP000268192">
    <property type="component" value="Chromosome"/>
</dbReference>
<name>A0A3Q8XQH2_9HYPH</name>
<protein>
    <submittedName>
        <fullName evidence="1">MSMEG_0570 family nitrogen starvation response protein</fullName>
    </submittedName>
</protein>
<sequence length="95" mass="10185">MPEVYFTVLWPDGAQERCYSPSTVIKNHIAEGASYSLDEFVGKARTGLGEASDRVAARYGFACSSAMAELARIEARANALAGTEPANVRCIKIEG</sequence>
<keyword evidence="2" id="KW-1185">Reference proteome</keyword>
<dbReference type="AlphaFoldDB" id="A0A3Q8XQH2"/>
<dbReference type="EMBL" id="CP032509">
    <property type="protein sequence ID" value="AZN72959.1"/>
    <property type="molecule type" value="Genomic_DNA"/>
</dbReference>
<proteinExistence type="predicted"/>
<evidence type="ECO:0000313" key="1">
    <source>
        <dbReference type="EMBL" id="AZN72959.1"/>
    </source>
</evidence>
<gene>
    <name evidence="1" type="ORF">D5400_18220</name>
</gene>
<organism evidence="1 2">
    <name type="scientific">Georhizobium profundi</name>
    <dbReference type="NCBI Taxonomy" id="2341112"/>
    <lineage>
        <taxon>Bacteria</taxon>
        <taxon>Pseudomonadati</taxon>
        <taxon>Pseudomonadota</taxon>
        <taxon>Alphaproteobacteria</taxon>
        <taxon>Hyphomicrobiales</taxon>
        <taxon>Rhizobiaceae</taxon>
        <taxon>Georhizobium</taxon>
    </lineage>
</organism>
<dbReference type="InterPro" id="IPR023846">
    <property type="entry name" value="CHP04042_MSMEG0570"/>
</dbReference>
<dbReference type="KEGG" id="abaw:D5400_18220"/>
<dbReference type="OrthoDB" id="195104at2"/>